<comment type="caution">
    <text evidence="1">The sequence shown here is derived from an EMBL/GenBank/DDBJ whole genome shotgun (WGS) entry which is preliminary data.</text>
</comment>
<name>A0A1F5EYE7_9BACT</name>
<dbReference type="STRING" id="1817722.A2703_01585"/>
<organism evidence="1 2">
    <name type="scientific">Candidatus Collierbacteria bacterium RIFCSPHIGHO2_01_FULL_50_25</name>
    <dbReference type="NCBI Taxonomy" id="1817722"/>
    <lineage>
        <taxon>Bacteria</taxon>
        <taxon>Candidatus Collieribacteriota</taxon>
    </lineage>
</organism>
<dbReference type="EMBL" id="MFAG01000005">
    <property type="protein sequence ID" value="OGD72385.1"/>
    <property type="molecule type" value="Genomic_DNA"/>
</dbReference>
<evidence type="ECO:0000313" key="2">
    <source>
        <dbReference type="Proteomes" id="UP000177979"/>
    </source>
</evidence>
<sequence>MKRNNFGQASLVMILLIGMVAITSAIASSSLSVANIQIEETIHASDQAWYAAWAGVDEVMLRLRARQDFGPSYSLELAIGGNATVSAEVGGDSNQKTIRATGYAAGIIKNLEVVVAPSSSKASFTFALQAGVGGISLEGQTVVRGSNNTSGNIYSNGAIRGKSISSGNSGSRILGSVWAVDYIGGLDSPSSGGVYVQKDAWASSLTACWVGEDVMAPQPPSNCPYSGTFSLAAGPPATPLGSVDANYWKNQAQGASIWNGDCVVDGSSLDCTSGSNYLGGIKIVGNLTVPSGTNLTFTGPVWITKDFTIDSNNDFYTAETVGGNSIVVVVSSPDNPAGQGRIVTSSNVEFFRNSFGAGLVFISENTFDQCSNPSIKTSSNTATVVFVALNGCVYVNSNSILSGILAKEIFVENNATIEFDPSMARAIVEPGSGGWAVVSIKEI</sequence>
<accession>A0A1F5EYE7</accession>
<proteinExistence type="predicted"/>
<dbReference type="AlphaFoldDB" id="A0A1F5EYE7"/>
<protein>
    <submittedName>
        <fullName evidence="1">Uncharacterized protein</fullName>
    </submittedName>
</protein>
<dbReference type="Proteomes" id="UP000177979">
    <property type="component" value="Unassembled WGS sequence"/>
</dbReference>
<reference evidence="1 2" key="1">
    <citation type="journal article" date="2016" name="Nat. Commun.">
        <title>Thousands of microbial genomes shed light on interconnected biogeochemical processes in an aquifer system.</title>
        <authorList>
            <person name="Anantharaman K."/>
            <person name="Brown C.T."/>
            <person name="Hug L.A."/>
            <person name="Sharon I."/>
            <person name="Castelle C.J."/>
            <person name="Probst A.J."/>
            <person name="Thomas B.C."/>
            <person name="Singh A."/>
            <person name="Wilkins M.J."/>
            <person name="Karaoz U."/>
            <person name="Brodie E.L."/>
            <person name="Williams K.H."/>
            <person name="Hubbard S.S."/>
            <person name="Banfield J.F."/>
        </authorList>
    </citation>
    <scope>NUCLEOTIDE SEQUENCE [LARGE SCALE GENOMIC DNA]</scope>
</reference>
<gene>
    <name evidence="1" type="ORF">A2703_01585</name>
</gene>
<evidence type="ECO:0000313" key="1">
    <source>
        <dbReference type="EMBL" id="OGD72385.1"/>
    </source>
</evidence>